<dbReference type="GO" id="GO:0008194">
    <property type="term" value="F:UDP-glycosyltransferase activity"/>
    <property type="evidence" value="ECO:0007669"/>
    <property type="project" value="InterPro"/>
</dbReference>
<dbReference type="EC" id="2.4.1.-" evidence="5"/>
<dbReference type="InterPro" id="IPR035595">
    <property type="entry name" value="UDP_glycos_trans_CS"/>
</dbReference>
<reference evidence="6 7" key="1">
    <citation type="submission" date="2024-01" db="EMBL/GenBank/DDBJ databases">
        <title>The complete chloroplast genome sequence of Lithospermum erythrorhizon: insights into the phylogenetic relationship among Boraginaceae species and the maternal lineages of purple gromwells.</title>
        <authorList>
            <person name="Okada T."/>
            <person name="Watanabe K."/>
        </authorList>
    </citation>
    <scope>NUCLEOTIDE SEQUENCE [LARGE SCALE GENOMIC DNA]</scope>
</reference>
<protein>
    <recommendedName>
        <fullName evidence="5">Glycosyltransferase</fullName>
        <ecNumber evidence="5">2.4.1.-</ecNumber>
    </recommendedName>
</protein>
<dbReference type="Proteomes" id="UP001454036">
    <property type="component" value="Unassembled WGS sequence"/>
</dbReference>
<dbReference type="PROSITE" id="PS00375">
    <property type="entry name" value="UDPGT"/>
    <property type="match status" value="1"/>
</dbReference>
<evidence type="ECO:0000256" key="4">
    <source>
        <dbReference type="RuleBase" id="RU003718"/>
    </source>
</evidence>
<evidence type="ECO:0000256" key="2">
    <source>
        <dbReference type="ARBA" id="ARBA00022676"/>
    </source>
</evidence>
<dbReference type="Gene3D" id="3.40.50.2000">
    <property type="entry name" value="Glycogen Phosphorylase B"/>
    <property type="match status" value="2"/>
</dbReference>
<evidence type="ECO:0000256" key="3">
    <source>
        <dbReference type="ARBA" id="ARBA00022679"/>
    </source>
</evidence>
<keyword evidence="2 4" id="KW-0328">Glycosyltransferase</keyword>
<evidence type="ECO:0000256" key="5">
    <source>
        <dbReference type="RuleBase" id="RU362057"/>
    </source>
</evidence>
<dbReference type="FunFam" id="3.40.50.2000:FF:000051">
    <property type="entry name" value="Glycosyltransferase"/>
    <property type="match status" value="1"/>
</dbReference>
<dbReference type="PANTHER" id="PTHR48046:SF6">
    <property type="entry name" value="GLYCOSYLTRANSFERASE"/>
    <property type="match status" value="1"/>
</dbReference>
<keyword evidence="7" id="KW-1185">Reference proteome</keyword>
<dbReference type="FunFam" id="3.40.50.2000:FF:000054">
    <property type="entry name" value="Glycosyltransferase"/>
    <property type="match status" value="1"/>
</dbReference>
<organism evidence="6 7">
    <name type="scientific">Lithospermum erythrorhizon</name>
    <name type="common">Purple gromwell</name>
    <name type="synonym">Lithospermum officinale var. erythrorhizon</name>
    <dbReference type="NCBI Taxonomy" id="34254"/>
    <lineage>
        <taxon>Eukaryota</taxon>
        <taxon>Viridiplantae</taxon>
        <taxon>Streptophyta</taxon>
        <taxon>Embryophyta</taxon>
        <taxon>Tracheophyta</taxon>
        <taxon>Spermatophyta</taxon>
        <taxon>Magnoliopsida</taxon>
        <taxon>eudicotyledons</taxon>
        <taxon>Gunneridae</taxon>
        <taxon>Pentapetalae</taxon>
        <taxon>asterids</taxon>
        <taxon>lamiids</taxon>
        <taxon>Boraginales</taxon>
        <taxon>Boraginaceae</taxon>
        <taxon>Boraginoideae</taxon>
        <taxon>Lithospermeae</taxon>
        <taxon>Lithospermum</taxon>
    </lineage>
</organism>
<dbReference type="AlphaFoldDB" id="A0AAV3PCS5"/>
<dbReference type="SUPFAM" id="SSF53756">
    <property type="entry name" value="UDP-Glycosyltransferase/glycogen phosphorylase"/>
    <property type="match status" value="1"/>
</dbReference>
<keyword evidence="3 4" id="KW-0808">Transferase</keyword>
<evidence type="ECO:0000256" key="1">
    <source>
        <dbReference type="ARBA" id="ARBA00009995"/>
    </source>
</evidence>
<sequence length="471" mass="52298">MEKQELPHVALFVTTGMGHWIPVLEFAKSLNSFENHNFTCTLIAPTYAPLSKNEESFLESLPNGIDFIALPPATSDYLHGLVNVKGETRVVLNVRSSLSAFRDVVRELMGTKTLVALVVDLFGTDAFDVAMEFNIPPYIFFPPNAMNLSLFLHMQELDKKVSGQYKDLTTPIEIPGCFPIYGKDLADPFQDRKNDSYKWLLHTASKYKLAEGIIVNTFQDLEPVAIKTLQELGNPQIYPIGPLTQNGLNYSSENCECVRWLNEQPLGSVLYVSFGSGGALTHKQMNELAMGLELSNQRFLWVIKCPSNVPSGSYFGLSNQDPKAFLPNGFLDRVKGRGLLVSNWAPQVPILNHGSIGGFLTHCGWNSTLESMVNGIPLIVWPLYAEQRLNAVMLTQELKVALRPKVGENGLVKADVIANTVKNLIVGEEGKQVRNRMRDIKVAAERVLRPDGSSRKSLANLVSLWSSKMSM</sequence>
<proteinExistence type="inferred from homology"/>
<dbReference type="InterPro" id="IPR002213">
    <property type="entry name" value="UDP_glucos_trans"/>
</dbReference>
<dbReference type="EMBL" id="BAABME010017263">
    <property type="protein sequence ID" value="GAA0149429.1"/>
    <property type="molecule type" value="Genomic_DNA"/>
</dbReference>
<dbReference type="PANTHER" id="PTHR48046">
    <property type="entry name" value="UDP-GLYCOSYLTRANSFERASE 72E1"/>
    <property type="match status" value="1"/>
</dbReference>
<name>A0AAV3PCS5_LITER</name>
<accession>A0AAV3PCS5</accession>
<dbReference type="Pfam" id="PF00201">
    <property type="entry name" value="UDPGT"/>
    <property type="match status" value="1"/>
</dbReference>
<gene>
    <name evidence="6" type="ORF">LIER_36931</name>
</gene>
<evidence type="ECO:0000313" key="7">
    <source>
        <dbReference type="Proteomes" id="UP001454036"/>
    </source>
</evidence>
<evidence type="ECO:0000313" key="6">
    <source>
        <dbReference type="EMBL" id="GAA0149429.1"/>
    </source>
</evidence>
<comment type="similarity">
    <text evidence="1 4">Belongs to the UDP-glycosyltransferase family.</text>
</comment>
<comment type="caution">
    <text evidence="6">The sequence shown here is derived from an EMBL/GenBank/DDBJ whole genome shotgun (WGS) entry which is preliminary data.</text>
</comment>
<dbReference type="CDD" id="cd03784">
    <property type="entry name" value="GT1_Gtf-like"/>
    <property type="match status" value="1"/>
</dbReference>